<dbReference type="EMBL" id="PDKK01000008">
    <property type="protein sequence ID" value="RXK04885.1"/>
    <property type="molecule type" value="Genomic_DNA"/>
</dbReference>
<keyword evidence="1" id="KW-0732">Signal</keyword>
<feature type="signal peptide" evidence="1">
    <location>
        <begin position="1"/>
        <end position="22"/>
    </location>
</feature>
<dbReference type="OrthoDB" id="7064756at2"/>
<dbReference type="RefSeq" id="WP_129087525.1">
    <property type="nucleotide sequence ID" value="NZ_CP053836.1"/>
</dbReference>
<organism evidence="2 3">
    <name type="scientific">Halarcobacter ebronensis</name>
    <dbReference type="NCBI Taxonomy" id="1462615"/>
    <lineage>
        <taxon>Bacteria</taxon>
        <taxon>Pseudomonadati</taxon>
        <taxon>Campylobacterota</taxon>
        <taxon>Epsilonproteobacteria</taxon>
        <taxon>Campylobacterales</taxon>
        <taxon>Arcobacteraceae</taxon>
        <taxon>Halarcobacter</taxon>
    </lineage>
</organism>
<name>A0A4Q1AK16_9BACT</name>
<protein>
    <recommendedName>
        <fullName evidence="4">PsbP C-terminal domain-containing protein</fullName>
    </recommendedName>
</protein>
<comment type="caution">
    <text evidence="2">The sequence shown here is derived from an EMBL/GenBank/DDBJ whole genome shotgun (WGS) entry which is preliminary data.</text>
</comment>
<dbReference type="Proteomes" id="UP000289758">
    <property type="component" value="Unassembled WGS sequence"/>
</dbReference>
<sequence length="188" mass="21983">MKNIKKSLFLTLISTVIFSGCASWQNVTGIQKLNTQKLTLDLKDEKWHALKIDTSELYILTKDGTALQDIDIRSNSLDDALKFSKVKIPKDILNHELAQLIIEDLKVANEMNSFKILNNSPEKIDTKDGVKIIYQFNDQYNNIIKRNATYFIYDEKLYSINYIAPNQYYYDRDLEEYNRIKESIKLDL</sequence>
<evidence type="ECO:0000313" key="2">
    <source>
        <dbReference type="EMBL" id="RXK04885.1"/>
    </source>
</evidence>
<keyword evidence="3" id="KW-1185">Reference proteome</keyword>
<reference evidence="2 3" key="1">
    <citation type="submission" date="2017-10" db="EMBL/GenBank/DDBJ databases">
        <title>Genomics of the genus Arcobacter.</title>
        <authorList>
            <person name="Perez-Cataluna A."/>
            <person name="Figueras M.J."/>
        </authorList>
    </citation>
    <scope>NUCLEOTIDE SEQUENCE [LARGE SCALE GENOMIC DNA]</scope>
    <source>
        <strain evidence="2 3">CECT 8441</strain>
    </source>
</reference>
<feature type="chain" id="PRO_5020630355" description="PsbP C-terminal domain-containing protein" evidence="1">
    <location>
        <begin position="23"/>
        <end position="188"/>
    </location>
</feature>
<gene>
    <name evidence="2" type="ORF">CRV07_09860</name>
</gene>
<dbReference type="PROSITE" id="PS51257">
    <property type="entry name" value="PROKAR_LIPOPROTEIN"/>
    <property type="match status" value="1"/>
</dbReference>
<accession>A0A4Q1AK16</accession>
<evidence type="ECO:0000256" key="1">
    <source>
        <dbReference type="SAM" id="SignalP"/>
    </source>
</evidence>
<evidence type="ECO:0008006" key="4">
    <source>
        <dbReference type="Google" id="ProtNLM"/>
    </source>
</evidence>
<dbReference type="AlphaFoldDB" id="A0A4Q1AK16"/>
<proteinExistence type="predicted"/>
<evidence type="ECO:0000313" key="3">
    <source>
        <dbReference type="Proteomes" id="UP000289758"/>
    </source>
</evidence>